<evidence type="ECO:0000256" key="6">
    <source>
        <dbReference type="ARBA" id="ARBA00023004"/>
    </source>
</evidence>
<dbReference type="PANTHER" id="PTHR33577:SF9">
    <property type="entry name" value="PEROXIDASE STCC"/>
    <property type="match status" value="1"/>
</dbReference>
<evidence type="ECO:0000256" key="7">
    <source>
        <dbReference type="ARBA" id="ARBA00025795"/>
    </source>
</evidence>
<dbReference type="SUPFAM" id="SSF47571">
    <property type="entry name" value="Cloroperoxidase"/>
    <property type="match status" value="1"/>
</dbReference>
<protein>
    <submittedName>
        <fullName evidence="10">Chloroperoxidase</fullName>
    </submittedName>
</protein>
<dbReference type="GO" id="GO:0046872">
    <property type="term" value="F:metal ion binding"/>
    <property type="evidence" value="ECO:0007669"/>
    <property type="project" value="UniProtKB-KW"/>
</dbReference>
<sequence>MFRTTVAAAVALVALTSAPFVQSHDDTEQKTSCSDTSSNLKVGEYFKPSGDQVSGVFNNTAPFRRGPCPGFNVLANHGFISRNGQNISKASLAAVFSSVYNVAEEWTVAQIGRLPDVFSLDFLSRNDRDASFARDDRYFGRDPAEVNVTLAQKFLDRADADGKITLDAVAHARIDFANMCKAINPECNFNATIEATAFRQAALLLTVFGKTDFILAEHVKSFMVKETIPTDFVRSAVPVTTAALNATYSRLVEAAK</sequence>
<keyword evidence="3" id="KW-0349">Heme</keyword>
<keyword evidence="6" id="KW-0408">Iron</keyword>
<keyword evidence="2 10" id="KW-0575">Peroxidase</keyword>
<evidence type="ECO:0000256" key="1">
    <source>
        <dbReference type="ARBA" id="ARBA00001970"/>
    </source>
</evidence>
<dbReference type="AlphaFoldDB" id="A0A0P1B4P9"/>
<feature type="signal peptide" evidence="8">
    <location>
        <begin position="1"/>
        <end position="23"/>
    </location>
</feature>
<keyword evidence="4" id="KW-0479">Metal-binding</keyword>
<dbReference type="EMBL" id="CCYD01003092">
    <property type="protein sequence ID" value="CEG49773.1"/>
    <property type="molecule type" value="Genomic_DNA"/>
</dbReference>
<dbReference type="GO" id="GO:0004601">
    <property type="term" value="F:peroxidase activity"/>
    <property type="evidence" value="ECO:0007669"/>
    <property type="project" value="UniProtKB-KW"/>
</dbReference>
<dbReference type="Gene3D" id="1.10.489.10">
    <property type="entry name" value="Chloroperoxidase-like"/>
    <property type="match status" value="1"/>
</dbReference>
<keyword evidence="8" id="KW-0732">Signal</keyword>
<dbReference type="GeneID" id="36402574"/>
<evidence type="ECO:0000256" key="8">
    <source>
        <dbReference type="SAM" id="SignalP"/>
    </source>
</evidence>
<comment type="similarity">
    <text evidence="7">Belongs to the chloroperoxidase family.</text>
</comment>
<evidence type="ECO:0000313" key="11">
    <source>
        <dbReference type="Proteomes" id="UP000054928"/>
    </source>
</evidence>
<evidence type="ECO:0000256" key="3">
    <source>
        <dbReference type="ARBA" id="ARBA00022617"/>
    </source>
</evidence>
<evidence type="ECO:0000313" key="10">
    <source>
        <dbReference type="EMBL" id="CEG49773.1"/>
    </source>
</evidence>
<feature type="chain" id="PRO_5006059189" evidence="8">
    <location>
        <begin position="24"/>
        <end position="256"/>
    </location>
</feature>
<dbReference type="Pfam" id="PF01328">
    <property type="entry name" value="Peroxidase_2"/>
    <property type="match status" value="1"/>
</dbReference>
<dbReference type="PROSITE" id="PS51405">
    <property type="entry name" value="HEME_HALOPEROXIDASE"/>
    <property type="match status" value="1"/>
</dbReference>
<evidence type="ECO:0000256" key="4">
    <source>
        <dbReference type="ARBA" id="ARBA00022723"/>
    </source>
</evidence>
<dbReference type="InterPro" id="IPR000028">
    <property type="entry name" value="Chloroperoxidase"/>
</dbReference>
<organism evidence="10 11">
    <name type="scientific">Plasmopara halstedii</name>
    <name type="common">Downy mildew of sunflower</name>
    <dbReference type="NCBI Taxonomy" id="4781"/>
    <lineage>
        <taxon>Eukaryota</taxon>
        <taxon>Sar</taxon>
        <taxon>Stramenopiles</taxon>
        <taxon>Oomycota</taxon>
        <taxon>Peronosporomycetes</taxon>
        <taxon>Peronosporales</taxon>
        <taxon>Peronosporaceae</taxon>
        <taxon>Plasmopara</taxon>
    </lineage>
</organism>
<comment type="cofactor">
    <cofactor evidence="1">
        <name>heme b</name>
        <dbReference type="ChEBI" id="CHEBI:60344"/>
    </cofactor>
</comment>
<name>A0A0P1B4P9_PLAHL</name>
<keyword evidence="5" id="KW-0560">Oxidoreductase</keyword>
<evidence type="ECO:0000259" key="9">
    <source>
        <dbReference type="PROSITE" id="PS51405"/>
    </source>
</evidence>
<evidence type="ECO:0000256" key="5">
    <source>
        <dbReference type="ARBA" id="ARBA00023002"/>
    </source>
</evidence>
<evidence type="ECO:0000256" key="2">
    <source>
        <dbReference type="ARBA" id="ARBA00022559"/>
    </source>
</evidence>
<dbReference type="Proteomes" id="UP000054928">
    <property type="component" value="Unassembled WGS sequence"/>
</dbReference>
<dbReference type="InterPro" id="IPR036851">
    <property type="entry name" value="Chloroperoxidase-like_sf"/>
</dbReference>
<dbReference type="RefSeq" id="XP_024586142.1">
    <property type="nucleotide sequence ID" value="XM_024720998.1"/>
</dbReference>
<feature type="domain" description="Heme haloperoxidase family profile" evidence="9">
    <location>
        <begin position="42"/>
        <end position="246"/>
    </location>
</feature>
<accession>A0A0P1B4P9</accession>
<dbReference type="OMA" id="FADPNPF"/>
<dbReference type="PANTHER" id="PTHR33577">
    <property type="entry name" value="STERIGMATOCYSTIN BIOSYNTHESIS PEROXIDASE STCC-RELATED"/>
    <property type="match status" value="1"/>
</dbReference>
<proteinExistence type="inferred from homology"/>
<dbReference type="OrthoDB" id="407298at2759"/>
<reference evidence="11" key="1">
    <citation type="submission" date="2014-09" db="EMBL/GenBank/DDBJ databases">
        <authorList>
            <person name="Sharma Rahul"/>
            <person name="Thines Marco"/>
        </authorList>
    </citation>
    <scope>NUCLEOTIDE SEQUENCE [LARGE SCALE GENOMIC DNA]</scope>
</reference>
<keyword evidence="11" id="KW-1185">Reference proteome</keyword>